<keyword evidence="2" id="KW-1185">Reference proteome</keyword>
<proteinExistence type="predicted"/>
<sequence length="159" mass="18676">MSKLYFVILIFTFNLTYSQTEEETIDWIIEQTIKYPVTNGGNSNWNFENGKMVVYFKFNDMELTKITELSSIKIIDPYSKDNEVGLIFELHKGKPIKFIYPNQNESKDWFEQKESFKLSTDDKEMLPRITKAFQHLIKLNGGKAEVKNQKAAKTKKEPF</sequence>
<reference evidence="1 2" key="1">
    <citation type="submission" date="2016-10" db="EMBL/GenBank/DDBJ databases">
        <authorList>
            <person name="de Groot N.N."/>
        </authorList>
    </citation>
    <scope>NUCLEOTIDE SEQUENCE [LARGE SCALE GENOMIC DNA]</scope>
    <source>
        <strain evidence="1 2">DSM 16195</strain>
    </source>
</reference>
<dbReference type="RefSeq" id="WP_093145496.1">
    <property type="nucleotide sequence ID" value="NZ_BMWO01000022.1"/>
</dbReference>
<dbReference type="EMBL" id="FNBA01000019">
    <property type="protein sequence ID" value="SDF26029.1"/>
    <property type="molecule type" value="Genomic_DNA"/>
</dbReference>
<dbReference type="AlphaFoldDB" id="A0A1G7JNI6"/>
<gene>
    <name evidence="1" type="ORF">SAMN05421855_1195</name>
</gene>
<organism evidence="1 2">
    <name type="scientific">Ulvibacter litoralis</name>
    <dbReference type="NCBI Taxonomy" id="227084"/>
    <lineage>
        <taxon>Bacteria</taxon>
        <taxon>Pseudomonadati</taxon>
        <taxon>Bacteroidota</taxon>
        <taxon>Flavobacteriia</taxon>
        <taxon>Flavobacteriales</taxon>
        <taxon>Flavobacteriaceae</taxon>
        <taxon>Ulvibacter</taxon>
    </lineage>
</organism>
<protein>
    <submittedName>
        <fullName evidence="1">Uncharacterized protein</fullName>
    </submittedName>
</protein>
<evidence type="ECO:0000313" key="1">
    <source>
        <dbReference type="EMBL" id="SDF26029.1"/>
    </source>
</evidence>
<dbReference type="Proteomes" id="UP000199321">
    <property type="component" value="Unassembled WGS sequence"/>
</dbReference>
<dbReference type="STRING" id="227084.SAMN05421855_1195"/>
<evidence type="ECO:0000313" key="2">
    <source>
        <dbReference type="Proteomes" id="UP000199321"/>
    </source>
</evidence>
<name>A0A1G7JNI6_9FLAO</name>
<accession>A0A1G7JNI6</accession>
<dbReference type="OrthoDB" id="777488at2"/>